<name>A0ABQ3UJQ6_9CHLR</name>
<dbReference type="EMBL" id="BNJG01000001">
    <property type="protein sequence ID" value="GHO52921.1"/>
    <property type="molecule type" value="Genomic_DNA"/>
</dbReference>
<proteinExistence type="predicted"/>
<gene>
    <name evidence="1" type="ORF">KSB_13960</name>
</gene>
<sequence length="67" mass="7827">MLLFILLRMCKALTYAMPQAKTHKFTAGLKPKIFRIDVCTMTQDEPAQHLYLFRFGRLILLKGDVLR</sequence>
<comment type="caution">
    <text evidence="1">The sequence shown here is derived from an EMBL/GenBank/DDBJ whole genome shotgun (WGS) entry which is preliminary data.</text>
</comment>
<evidence type="ECO:0000313" key="1">
    <source>
        <dbReference type="EMBL" id="GHO52921.1"/>
    </source>
</evidence>
<accession>A0ABQ3UJQ6</accession>
<keyword evidence="2" id="KW-1185">Reference proteome</keyword>
<evidence type="ECO:0000313" key="2">
    <source>
        <dbReference type="Proteomes" id="UP000654345"/>
    </source>
</evidence>
<organism evidence="1 2">
    <name type="scientific">Ktedonobacter robiniae</name>
    <dbReference type="NCBI Taxonomy" id="2778365"/>
    <lineage>
        <taxon>Bacteria</taxon>
        <taxon>Bacillati</taxon>
        <taxon>Chloroflexota</taxon>
        <taxon>Ktedonobacteria</taxon>
        <taxon>Ktedonobacterales</taxon>
        <taxon>Ktedonobacteraceae</taxon>
        <taxon>Ktedonobacter</taxon>
    </lineage>
</organism>
<reference evidence="1 2" key="1">
    <citation type="journal article" date="2021" name="Int. J. Syst. Evol. Microbiol.">
        <title>Reticulibacter mediterranei gen. nov., sp. nov., within the new family Reticulibacteraceae fam. nov., and Ktedonospora formicarum gen. nov., sp. nov., Ktedonobacter robiniae sp. nov., Dictyobacter formicarum sp. nov. and Dictyobacter arantiisoli sp. nov., belonging to the class Ktedonobacteria.</title>
        <authorList>
            <person name="Yabe S."/>
            <person name="Zheng Y."/>
            <person name="Wang C.M."/>
            <person name="Sakai Y."/>
            <person name="Abe K."/>
            <person name="Yokota A."/>
            <person name="Donadio S."/>
            <person name="Cavaletti L."/>
            <person name="Monciardini P."/>
        </authorList>
    </citation>
    <scope>NUCLEOTIDE SEQUENCE [LARGE SCALE GENOMIC DNA]</scope>
    <source>
        <strain evidence="1 2">SOSP1-30</strain>
    </source>
</reference>
<evidence type="ECO:0008006" key="3">
    <source>
        <dbReference type="Google" id="ProtNLM"/>
    </source>
</evidence>
<protein>
    <recommendedName>
        <fullName evidence="3">Secreted protein</fullName>
    </recommendedName>
</protein>
<dbReference type="Proteomes" id="UP000654345">
    <property type="component" value="Unassembled WGS sequence"/>
</dbReference>